<keyword evidence="5" id="KW-1185">Reference proteome</keyword>
<gene>
    <name evidence="4" type="ORF">F5Z01DRAFT_630835</name>
</gene>
<dbReference type="OrthoDB" id="7785529at2759"/>
<dbReference type="GO" id="GO:0030674">
    <property type="term" value="F:protein-macromolecule adaptor activity"/>
    <property type="evidence" value="ECO:0007669"/>
    <property type="project" value="TreeGrafter"/>
</dbReference>
<feature type="region of interest" description="Disordered" evidence="2">
    <location>
        <begin position="542"/>
        <end position="806"/>
    </location>
</feature>
<feature type="compositionally biased region" description="Polar residues" evidence="2">
    <location>
        <begin position="560"/>
        <end position="570"/>
    </location>
</feature>
<dbReference type="PANTHER" id="PTHR11188:SF161">
    <property type="entry name" value="PH-RESPONSE REGULATOR PROTEIN PALF_RIM8"/>
    <property type="match status" value="1"/>
</dbReference>
<dbReference type="GO" id="GO:0070086">
    <property type="term" value="P:ubiquitin-dependent endocytosis"/>
    <property type="evidence" value="ECO:0007669"/>
    <property type="project" value="TreeGrafter"/>
</dbReference>
<feature type="compositionally biased region" description="Basic and acidic residues" evidence="2">
    <location>
        <begin position="735"/>
        <end position="748"/>
    </location>
</feature>
<feature type="region of interest" description="Disordered" evidence="2">
    <location>
        <begin position="1"/>
        <end position="58"/>
    </location>
</feature>
<sequence>MGSNNTSPSSQQPPHQDPSSPDSASARQPADTAHPARRASGSSSTAPSTTTASSSKSGSFLSRFSRSARIRNIVDFYVHTHEPHKIYTAGDHVRGSVCLTVVKTVRITHLTVALSGYVHVVKDPRTRSRAALANAVSLLPKGVSERPAYHGNGFASIFQDELVLSGDGKLEPGKYEFLFDLVFPSKGLPSSIDFERGTISYVISSTLTRPIAIAPTTTCETKIMLNNKVDIGHCAPPQPRIIYIEPQAKKKRRKRSTGLDKSIAPSAELSDMSTESGHESAVLDDMTVRERSIDNDMRSEISGESGRSVSTGGLSRAHLAQVASAKQQVVDDKTITAKIGLTRGGYLPGDTVTVRVDIQHIKYIKSMNGVIVTLFRQGKIDSSPNPDMFNKPLSKQERRQMQREDVPKSKTRLGGLTLSSANSTSMFRKDLDQATAPIIINPATLQASIPVSVKLPGECFPTIKGVPGDMMRFSYQVEVVVDLGGKLSNQFKGSQESSHGHGIGQEGSTMYDNSSFSSRRPATGITDTSAIKRERGVINVTLETQIGTDDSTRGRARQRVSPSSRTVRTTASEDDDYRNAEFSHVDESHWATPNANGNPSDGYFPMQRQQQGVPSYPTPATPSGPSQPYPYTVHGESSSSVPAYEAPPPQLPDQRELSEKERVREAETRLLPSAPPAGPSADGPSAPPADEDEDDIYDADDTPRMPHAGPSSPLSEIGPSAPTEDDLTALPIHPPTEDKQEMERRRLLNEASAPPEMPDELTRASRRDTATVAGPSAPVLNEEDEHDAQPGPSSRGHQEQLPAYER</sequence>
<reference evidence="4" key="1">
    <citation type="journal article" date="2021" name="IMA Fungus">
        <title>Genomic characterization of three marine fungi, including Emericellopsis atlantica sp. nov. with signatures of a generalist lifestyle and marine biomass degradation.</title>
        <authorList>
            <person name="Hagestad O.C."/>
            <person name="Hou L."/>
            <person name="Andersen J.H."/>
            <person name="Hansen E.H."/>
            <person name="Altermark B."/>
            <person name="Li C."/>
            <person name="Kuhnert E."/>
            <person name="Cox R.J."/>
            <person name="Crous P.W."/>
            <person name="Spatafora J.W."/>
            <person name="Lail K."/>
            <person name="Amirebrahimi M."/>
            <person name="Lipzen A."/>
            <person name="Pangilinan J."/>
            <person name="Andreopoulos W."/>
            <person name="Hayes R.D."/>
            <person name="Ng V."/>
            <person name="Grigoriev I.V."/>
            <person name="Jackson S.A."/>
            <person name="Sutton T.D.S."/>
            <person name="Dobson A.D.W."/>
            <person name="Rama T."/>
        </authorList>
    </citation>
    <scope>NUCLEOTIDE SEQUENCE</scope>
    <source>
        <strain evidence="4">TS7</strain>
    </source>
</reference>
<name>A0A9P8CKA1_9HYPO</name>
<dbReference type="GO" id="GO:0005829">
    <property type="term" value="C:cytosol"/>
    <property type="evidence" value="ECO:0007669"/>
    <property type="project" value="TreeGrafter"/>
</dbReference>
<dbReference type="InterPro" id="IPR011021">
    <property type="entry name" value="Arrestin-like_N"/>
</dbReference>
<dbReference type="InterPro" id="IPR050357">
    <property type="entry name" value="Arrestin_domain-protein"/>
</dbReference>
<feature type="compositionally biased region" description="Acidic residues" evidence="2">
    <location>
        <begin position="689"/>
        <end position="700"/>
    </location>
</feature>
<feature type="region of interest" description="Disordered" evidence="2">
    <location>
        <begin position="491"/>
        <end position="529"/>
    </location>
</feature>
<accession>A0A9P8CKA1</accession>
<dbReference type="InterPro" id="IPR014752">
    <property type="entry name" value="Arrestin-like_C"/>
</dbReference>
<dbReference type="RefSeq" id="XP_046113761.1">
    <property type="nucleotide sequence ID" value="XM_046261753.1"/>
</dbReference>
<dbReference type="InterPro" id="IPR011022">
    <property type="entry name" value="Arrestin_C-like"/>
</dbReference>
<feature type="compositionally biased region" description="Basic and acidic residues" evidence="2">
    <location>
        <begin position="394"/>
        <end position="408"/>
    </location>
</feature>
<evidence type="ECO:0000256" key="1">
    <source>
        <dbReference type="ARBA" id="ARBA00037950"/>
    </source>
</evidence>
<dbReference type="EMBL" id="MU251289">
    <property type="protein sequence ID" value="KAG9249837.1"/>
    <property type="molecule type" value="Genomic_DNA"/>
</dbReference>
<comment type="similarity">
    <text evidence="1">Belongs to the arrestin family. PalF/RIM8 subfamily.</text>
</comment>
<proteinExistence type="inferred from homology"/>
<feature type="compositionally biased region" description="Pro residues" evidence="2">
    <location>
        <begin position="616"/>
        <end position="628"/>
    </location>
</feature>
<feature type="region of interest" description="Disordered" evidence="2">
    <location>
        <begin position="244"/>
        <end position="313"/>
    </location>
</feature>
<feature type="compositionally biased region" description="Basic and acidic residues" evidence="2">
    <location>
        <begin position="577"/>
        <end position="589"/>
    </location>
</feature>
<dbReference type="GeneID" id="70292656"/>
<feature type="compositionally biased region" description="Basic and acidic residues" evidence="2">
    <location>
        <begin position="653"/>
        <end position="668"/>
    </location>
</feature>
<feature type="compositionally biased region" description="Basic and acidic residues" evidence="2">
    <location>
        <begin position="760"/>
        <end position="769"/>
    </location>
</feature>
<dbReference type="GO" id="GO:0005886">
    <property type="term" value="C:plasma membrane"/>
    <property type="evidence" value="ECO:0007669"/>
    <property type="project" value="TreeGrafter"/>
</dbReference>
<dbReference type="InterPro" id="IPR014756">
    <property type="entry name" value="Ig_E-set"/>
</dbReference>
<dbReference type="Gene3D" id="2.60.40.640">
    <property type="match status" value="1"/>
</dbReference>
<feature type="compositionally biased region" description="Basic and acidic residues" evidence="2">
    <location>
        <begin position="286"/>
        <end position="301"/>
    </location>
</feature>
<dbReference type="SUPFAM" id="SSF81296">
    <property type="entry name" value="E set domains"/>
    <property type="match status" value="1"/>
</dbReference>
<dbReference type="Pfam" id="PF02752">
    <property type="entry name" value="Arrestin_C"/>
    <property type="match status" value="1"/>
</dbReference>
<feature type="compositionally biased region" description="Polar residues" evidence="2">
    <location>
        <begin position="506"/>
        <end position="529"/>
    </location>
</feature>
<dbReference type="Pfam" id="PF00339">
    <property type="entry name" value="Arrestin_N"/>
    <property type="match status" value="1"/>
</dbReference>
<dbReference type="PANTHER" id="PTHR11188">
    <property type="entry name" value="ARRESTIN DOMAIN CONTAINING PROTEIN"/>
    <property type="match status" value="1"/>
</dbReference>
<organism evidence="4 5">
    <name type="scientific">Emericellopsis atlantica</name>
    <dbReference type="NCBI Taxonomy" id="2614577"/>
    <lineage>
        <taxon>Eukaryota</taxon>
        <taxon>Fungi</taxon>
        <taxon>Dikarya</taxon>
        <taxon>Ascomycota</taxon>
        <taxon>Pezizomycotina</taxon>
        <taxon>Sordariomycetes</taxon>
        <taxon>Hypocreomycetidae</taxon>
        <taxon>Hypocreales</taxon>
        <taxon>Bionectriaceae</taxon>
        <taxon>Emericellopsis</taxon>
    </lineage>
</organism>
<dbReference type="Proteomes" id="UP000887229">
    <property type="component" value="Unassembled WGS sequence"/>
</dbReference>
<feature type="compositionally biased region" description="Low complexity" evidence="2">
    <location>
        <begin position="7"/>
        <end position="31"/>
    </location>
</feature>
<evidence type="ECO:0000256" key="2">
    <source>
        <dbReference type="SAM" id="MobiDB-lite"/>
    </source>
</evidence>
<dbReference type="SMART" id="SM01017">
    <property type="entry name" value="Arrestin_C"/>
    <property type="match status" value="1"/>
</dbReference>
<protein>
    <recommendedName>
        <fullName evidence="3">Arrestin C-terminal-like domain-containing protein</fullName>
    </recommendedName>
</protein>
<feature type="region of interest" description="Disordered" evidence="2">
    <location>
        <begin position="383"/>
        <end position="414"/>
    </location>
</feature>
<dbReference type="GO" id="GO:0031625">
    <property type="term" value="F:ubiquitin protein ligase binding"/>
    <property type="evidence" value="ECO:0007669"/>
    <property type="project" value="TreeGrafter"/>
</dbReference>
<feature type="domain" description="Arrestin C-terminal-like" evidence="3">
    <location>
        <begin position="331"/>
        <end position="491"/>
    </location>
</feature>
<feature type="compositionally biased region" description="Low complexity" evidence="2">
    <location>
        <begin position="38"/>
        <end position="58"/>
    </location>
</feature>
<comment type="caution">
    <text evidence="4">The sequence shown here is derived from an EMBL/GenBank/DDBJ whole genome shotgun (WGS) entry which is preliminary data.</text>
</comment>
<dbReference type="AlphaFoldDB" id="A0A9P8CKA1"/>
<evidence type="ECO:0000259" key="3">
    <source>
        <dbReference type="SMART" id="SM01017"/>
    </source>
</evidence>
<evidence type="ECO:0000313" key="5">
    <source>
        <dbReference type="Proteomes" id="UP000887229"/>
    </source>
</evidence>
<evidence type="ECO:0000313" key="4">
    <source>
        <dbReference type="EMBL" id="KAG9249837.1"/>
    </source>
</evidence>